<reference evidence="5 6" key="1">
    <citation type="submission" date="2022-04" db="EMBL/GenBank/DDBJ databases">
        <title>Positive selection, recombination, and allopatry shape intraspecific diversity of widespread and dominant cyanobacteria.</title>
        <authorList>
            <person name="Wei J."/>
            <person name="Shu W."/>
            <person name="Hu C."/>
        </authorList>
    </citation>
    <scope>NUCLEOTIDE SEQUENCE [LARGE SCALE GENOMIC DNA]</scope>
    <source>
        <strain evidence="5 6">GB2-A4</strain>
    </source>
</reference>
<sequence length="351" mass="39448">MPPTSMLPRHVICLSATLICILGGCPPATIAQFIPQTASTSINAENALQQGLSQAEQGNYEAAIAAYTQALRLNPTRAAAFYQRGVARFYLRQTLPALNDYNQALQRDPNFADAYIARGIVRYELGGTPGAIEDFTQAIRLQPRHATAYYYRGIASLDPKLPTSNPERLRSAIADFTQAIQLDPSFVDAYSYQGLSHYRLRDLPAAKDDFSQVIQLNPGDDWAYYRRGLIRSELQDYSGAIADYDQAIRLNPDWNPFVYRDRGKTRKYLGLAGAEEDFATFQQIYPLIFGTSASSRPSENPDVYYQQGIELLKRGMKREAKKRFERAVALYQSRGNVSGRTRAMQQLKKTK</sequence>
<feature type="repeat" description="TPR" evidence="3">
    <location>
        <begin position="187"/>
        <end position="220"/>
    </location>
</feature>
<dbReference type="Gene3D" id="1.25.40.10">
    <property type="entry name" value="Tetratricopeptide repeat domain"/>
    <property type="match status" value="3"/>
</dbReference>
<feature type="repeat" description="TPR" evidence="3">
    <location>
        <begin position="44"/>
        <end position="77"/>
    </location>
</feature>
<feature type="repeat" description="TPR" evidence="3">
    <location>
        <begin position="221"/>
        <end position="254"/>
    </location>
</feature>
<feature type="chain" id="PRO_5045885921" evidence="4">
    <location>
        <begin position="31"/>
        <end position="351"/>
    </location>
</feature>
<dbReference type="InterPro" id="IPR019734">
    <property type="entry name" value="TPR_rpt"/>
</dbReference>
<keyword evidence="2 3" id="KW-0802">TPR repeat</keyword>
<comment type="caution">
    <text evidence="5">The sequence shown here is derived from an EMBL/GenBank/DDBJ whole genome shotgun (WGS) entry which is preliminary data.</text>
</comment>
<dbReference type="InterPro" id="IPR011990">
    <property type="entry name" value="TPR-like_helical_dom_sf"/>
</dbReference>
<feature type="repeat" description="TPR" evidence="3">
    <location>
        <begin position="301"/>
        <end position="334"/>
    </location>
</feature>
<proteinExistence type="predicted"/>
<keyword evidence="6" id="KW-1185">Reference proteome</keyword>
<keyword evidence="4" id="KW-0732">Signal</keyword>
<evidence type="ECO:0000256" key="4">
    <source>
        <dbReference type="SAM" id="SignalP"/>
    </source>
</evidence>
<evidence type="ECO:0000313" key="6">
    <source>
        <dbReference type="Proteomes" id="UP001464891"/>
    </source>
</evidence>
<gene>
    <name evidence="5" type="ORF">NC998_23035</name>
</gene>
<keyword evidence="1" id="KW-0677">Repeat</keyword>
<evidence type="ECO:0000313" key="5">
    <source>
        <dbReference type="EMBL" id="MEP0819984.1"/>
    </source>
</evidence>
<protein>
    <submittedName>
        <fullName evidence="5">Tetratricopeptide repeat protein</fullName>
    </submittedName>
</protein>
<dbReference type="PANTHER" id="PTHR44858">
    <property type="entry name" value="TETRATRICOPEPTIDE REPEAT PROTEIN 6"/>
    <property type="match status" value="1"/>
</dbReference>
<name>A0ABV0JDX4_9CYAN</name>
<dbReference type="SUPFAM" id="SSF48452">
    <property type="entry name" value="TPR-like"/>
    <property type="match status" value="1"/>
</dbReference>
<dbReference type="PROSITE" id="PS50005">
    <property type="entry name" value="TPR"/>
    <property type="match status" value="6"/>
</dbReference>
<dbReference type="RefSeq" id="WP_190442588.1">
    <property type="nucleotide sequence ID" value="NZ_JAMPKM010000018.1"/>
</dbReference>
<feature type="repeat" description="TPR" evidence="3">
    <location>
        <begin position="78"/>
        <end position="111"/>
    </location>
</feature>
<accession>A0ABV0JDX4</accession>
<evidence type="ECO:0000256" key="1">
    <source>
        <dbReference type="ARBA" id="ARBA00022737"/>
    </source>
</evidence>
<dbReference type="Pfam" id="PF00515">
    <property type="entry name" value="TPR_1"/>
    <property type="match status" value="1"/>
</dbReference>
<feature type="repeat" description="TPR" evidence="3">
    <location>
        <begin position="112"/>
        <end position="145"/>
    </location>
</feature>
<dbReference type="Pfam" id="PF13414">
    <property type="entry name" value="TPR_11"/>
    <property type="match status" value="2"/>
</dbReference>
<dbReference type="PANTHER" id="PTHR44858:SF1">
    <property type="entry name" value="UDP-N-ACETYLGLUCOSAMINE--PEPTIDE N-ACETYLGLUCOSAMINYLTRANSFERASE SPINDLY-RELATED"/>
    <property type="match status" value="1"/>
</dbReference>
<dbReference type="EMBL" id="JAMPKM010000018">
    <property type="protein sequence ID" value="MEP0819984.1"/>
    <property type="molecule type" value="Genomic_DNA"/>
</dbReference>
<dbReference type="InterPro" id="IPR050498">
    <property type="entry name" value="Ycf3"/>
</dbReference>
<dbReference type="Pfam" id="PF13432">
    <property type="entry name" value="TPR_16"/>
    <property type="match status" value="1"/>
</dbReference>
<feature type="signal peptide" evidence="4">
    <location>
        <begin position="1"/>
        <end position="30"/>
    </location>
</feature>
<evidence type="ECO:0000256" key="2">
    <source>
        <dbReference type="ARBA" id="ARBA00022803"/>
    </source>
</evidence>
<dbReference type="Proteomes" id="UP001464891">
    <property type="component" value="Unassembled WGS sequence"/>
</dbReference>
<evidence type="ECO:0000256" key="3">
    <source>
        <dbReference type="PROSITE-ProRule" id="PRU00339"/>
    </source>
</evidence>
<organism evidence="5 6">
    <name type="scientific">Trichocoleus desertorum GB2-A4</name>
    <dbReference type="NCBI Taxonomy" id="2933944"/>
    <lineage>
        <taxon>Bacteria</taxon>
        <taxon>Bacillati</taxon>
        <taxon>Cyanobacteriota</taxon>
        <taxon>Cyanophyceae</taxon>
        <taxon>Leptolyngbyales</taxon>
        <taxon>Trichocoleusaceae</taxon>
        <taxon>Trichocoleus</taxon>
    </lineage>
</organism>
<dbReference type="SMART" id="SM00028">
    <property type="entry name" value="TPR"/>
    <property type="match status" value="7"/>
</dbReference>